<dbReference type="EMBL" id="BSFK01000005">
    <property type="protein sequence ID" value="GLK75820.1"/>
    <property type="molecule type" value="Genomic_DNA"/>
</dbReference>
<dbReference type="Pfam" id="PF00563">
    <property type="entry name" value="EAL"/>
    <property type="match status" value="1"/>
</dbReference>
<keyword evidence="5" id="KW-1185">Reference proteome</keyword>
<dbReference type="Gene3D" id="3.20.20.450">
    <property type="entry name" value="EAL domain"/>
    <property type="match status" value="1"/>
</dbReference>
<accession>A0A9W6N303</accession>
<organism evidence="4 5">
    <name type="scientific">Methylopila jiangsuensis</name>
    <dbReference type="NCBI Taxonomy" id="586230"/>
    <lineage>
        <taxon>Bacteria</taxon>
        <taxon>Pseudomonadati</taxon>
        <taxon>Pseudomonadota</taxon>
        <taxon>Alphaproteobacteria</taxon>
        <taxon>Hyphomicrobiales</taxon>
        <taxon>Methylopilaceae</taxon>
        <taxon>Methylopila</taxon>
    </lineage>
</organism>
<dbReference type="RefSeq" id="WP_271203754.1">
    <property type="nucleotide sequence ID" value="NZ_BSFK01000005.1"/>
</dbReference>
<feature type="domain" description="EAL" evidence="3">
    <location>
        <begin position="266"/>
        <end position="518"/>
    </location>
</feature>
<dbReference type="PROSITE" id="PS50883">
    <property type="entry name" value="EAL"/>
    <property type="match status" value="1"/>
</dbReference>
<dbReference type="CDD" id="cd01948">
    <property type="entry name" value="EAL"/>
    <property type="match status" value="1"/>
</dbReference>
<dbReference type="PANTHER" id="PTHR33121">
    <property type="entry name" value="CYCLIC DI-GMP PHOSPHODIESTERASE PDEF"/>
    <property type="match status" value="1"/>
</dbReference>
<reference evidence="4" key="2">
    <citation type="submission" date="2023-01" db="EMBL/GenBank/DDBJ databases">
        <authorList>
            <person name="Sun Q."/>
            <person name="Evtushenko L."/>
        </authorList>
    </citation>
    <scope>NUCLEOTIDE SEQUENCE</scope>
    <source>
        <strain evidence="4">VKM B-2555</strain>
    </source>
</reference>
<gene>
    <name evidence="4" type="ORF">GCM10008171_10740</name>
</gene>
<evidence type="ECO:0000313" key="4">
    <source>
        <dbReference type="EMBL" id="GLK75820.1"/>
    </source>
</evidence>
<proteinExistence type="predicted"/>
<protein>
    <recommendedName>
        <fullName evidence="3">EAL domain-containing protein</fullName>
    </recommendedName>
</protein>
<dbReference type="InterPro" id="IPR035919">
    <property type="entry name" value="EAL_sf"/>
</dbReference>
<evidence type="ECO:0000259" key="3">
    <source>
        <dbReference type="PROSITE" id="PS50883"/>
    </source>
</evidence>
<feature type="region of interest" description="Disordered" evidence="1">
    <location>
        <begin position="521"/>
        <end position="545"/>
    </location>
</feature>
<keyword evidence="2" id="KW-1133">Transmembrane helix</keyword>
<dbReference type="InterPro" id="IPR050706">
    <property type="entry name" value="Cyclic-di-GMP_PDE-like"/>
</dbReference>
<evidence type="ECO:0000256" key="1">
    <source>
        <dbReference type="SAM" id="MobiDB-lite"/>
    </source>
</evidence>
<keyword evidence="2" id="KW-0812">Transmembrane</keyword>
<name>A0A9W6N303_9HYPH</name>
<dbReference type="PANTHER" id="PTHR33121:SF56">
    <property type="entry name" value="SIGNALLING PROTEIN WITH EAL AND C2 DOMAINS"/>
    <property type="match status" value="1"/>
</dbReference>
<reference evidence="4" key="1">
    <citation type="journal article" date="2014" name="Int. J. Syst. Evol. Microbiol.">
        <title>Complete genome sequence of Corynebacterium casei LMG S-19264T (=DSM 44701T), isolated from a smear-ripened cheese.</title>
        <authorList>
            <consortium name="US DOE Joint Genome Institute (JGI-PGF)"/>
            <person name="Walter F."/>
            <person name="Albersmeier A."/>
            <person name="Kalinowski J."/>
            <person name="Ruckert C."/>
        </authorList>
    </citation>
    <scope>NUCLEOTIDE SEQUENCE</scope>
    <source>
        <strain evidence="4">VKM B-2555</strain>
    </source>
</reference>
<keyword evidence="2" id="KW-0472">Membrane</keyword>
<dbReference type="SUPFAM" id="SSF141868">
    <property type="entry name" value="EAL domain-like"/>
    <property type="match status" value="1"/>
</dbReference>
<sequence>MQDVTSWKRALGVGFALIAAPVLTLNVLLAANLVTAAQNETDGLSRDVLAIVEHRLDSIVETLVDVAARGAPSCDPVRIDALKDAAFRAGWAADIAVIGPDDAPACSAFGTVRPLRRLSPEHDAFAPDVTVAAVQEATSGATALAVTWRASIGGGGYRAVVSADRLSPSVLRSIVSANFMMRISVPNGGVLIERIGDPNGARSTSLFIRSLSSTAFSERYPLSVDVVAPGSALIAANWVLFVYANIGGFVLGLLFALIYAMVTFRGGGPVREIADGIRRGEFEPYYQPVIDIVSGKLIGCEALVRWRRKGVILPPGRFIALAEASGEIYPMTLAVMARARDDLGALYGRLPHLELGFNLVAGHFDNLDIVDDVQRIFAGSPIRMSQLMFEVTERQPLQNIARARVVISRLQHLGARVALDDVGTGHGGLSYLLKLGVDVMKMDKMFVDAIGTERYSVAIVDSMVKLAADMRLELIAEGVETFEQLQYLRQKGVRVAQGYVFAPPLPAASFLQLADAMHPASEKAPSVDEGPPSPYVGPLRMAKAG</sequence>
<comment type="caution">
    <text evidence="4">The sequence shown here is derived from an EMBL/GenBank/DDBJ whole genome shotgun (WGS) entry which is preliminary data.</text>
</comment>
<dbReference type="GO" id="GO:0071111">
    <property type="term" value="F:cyclic-guanylate-specific phosphodiesterase activity"/>
    <property type="evidence" value="ECO:0007669"/>
    <property type="project" value="InterPro"/>
</dbReference>
<dbReference type="InterPro" id="IPR001633">
    <property type="entry name" value="EAL_dom"/>
</dbReference>
<evidence type="ECO:0000256" key="2">
    <source>
        <dbReference type="SAM" id="Phobius"/>
    </source>
</evidence>
<evidence type="ECO:0000313" key="5">
    <source>
        <dbReference type="Proteomes" id="UP001143364"/>
    </source>
</evidence>
<feature type="transmembrane region" description="Helical" evidence="2">
    <location>
        <begin position="238"/>
        <end position="262"/>
    </location>
</feature>
<dbReference type="Proteomes" id="UP001143364">
    <property type="component" value="Unassembled WGS sequence"/>
</dbReference>
<dbReference type="SMART" id="SM00052">
    <property type="entry name" value="EAL"/>
    <property type="match status" value="1"/>
</dbReference>
<dbReference type="AlphaFoldDB" id="A0A9W6N303"/>